<protein>
    <submittedName>
        <fullName evidence="1">SIR2 family protein</fullName>
    </submittedName>
</protein>
<keyword evidence="2" id="KW-1185">Reference proteome</keyword>
<comment type="caution">
    <text evidence="1">The sequence shown here is derived from an EMBL/GenBank/DDBJ whole genome shotgun (WGS) entry which is preliminary data.</text>
</comment>
<reference evidence="1" key="1">
    <citation type="submission" date="2021-09" db="EMBL/GenBank/DDBJ databases">
        <title>Genome of Aequorivita sp. strain F47161.</title>
        <authorList>
            <person name="Wang Y."/>
        </authorList>
    </citation>
    <scope>NUCLEOTIDE SEQUENCE</scope>
    <source>
        <strain evidence="1">F47161</strain>
    </source>
</reference>
<proteinExistence type="predicted"/>
<dbReference type="EMBL" id="JAIRBA010000003">
    <property type="protein sequence ID" value="MCG2417775.1"/>
    <property type="molecule type" value="Genomic_DNA"/>
</dbReference>
<dbReference type="RefSeq" id="WP_237601595.1">
    <property type="nucleotide sequence ID" value="NZ_JAIRBA010000003.1"/>
</dbReference>
<name>A0A9X1QS53_9FLAO</name>
<dbReference type="Pfam" id="PF13289">
    <property type="entry name" value="SIR2_2"/>
    <property type="match status" value="1"/>
</dbReference>
<evidence type="ECO:0000313" key="1">
    <source>
        <dbReference type="EMBL" id="MCG2417775.1"/>
    </source>
</evidence>
<dbReference type="AlphaFoldDB" id="A0A9X1QS53"/>
<sequence length="296" mass="35148">MNEKALLIGNDINNATESYSWSDLINGLLEYSKIDRKLNQVNKPFPMLYEEIYLNSARAHHTPESRLKKYIASQTRKMSPNKLHKAILDLGIENILTTNYDLSFEKVAGLESHNCRNKGFIKESLYNIFRFHQTQNHKIWHIHGSQTVPKTITLGYEHYSGFLQQMRNYVATGTKGNYTKKDFLPLAKRIKNNDVNYESWIDLFFTHDIYIFGLNLDFVEMHLWWLITYRARVMVENRFPISNEIFYFYPKKYEHNSRHKLEMFNINGVSTISEKLNGNNRIQYYERIIKRIENGI</sequence>
<gene>
    <name evidence="1" type="ORF">K8089_01990</name>
</gene>
<organism evidence="1 2">
    <name type="scientific">Aequorivita vitellina</name>
    <dbReference type="NCBI Taxonomy" id="2874475"/>
    <lineage>
        <taxon>Bacteria</taxon>
        <taxon>Pseudomonadati</taxon>
        <taxon>Bacteroidota</taxon>
        <taxon>Flavobacteriia</taxon>
        <taxon>Flavobacteriales</taxon>
        <taxon>Flavobacteriaceae</taxon>
        <taxon>Aequorivita</taxon>
    </lineage>
</organism>
<evidence type="ECO:0000313" key="2">
    <source>
        <dbReference type="Proteomes" id="UP001139461"/>
    </source>
</evidence>
<dbReference type="Proteomes" id="UP001139461">
    <property type="component" value="Unassembled WGS sequence"/>
</dbReference>
<accession>A0A9X1QS53</accession>